<evidence type="ECO:0000313" key="1">
    <source>
        <dbReference type="EMBL" id="KAL0949990.1"/>
    </source>
</evidence>
<accession>A0ABR3J4E8</accession>
<keyword evidence="2" id="KW-1185">Reference proteome</keyword>
<gene>
    <name evidence="1" type="ORF">HGRIS_010003</name>
</gene>
<sequence>MATSRVQALADRAALSIASSELTSGKQLICLGLFGFYAGLRVVICHWLQERFSASKPKEFVSAIFSRPKSVIALGFIDCHKLRRLVSLRLGWRIVGGQSVVDDTEIITA</sequence>
<name>A0ABR3J4E8_9AGAR</name>
<evidence type="ECO:0000313" key="2">
    <source>
        <dbReference type="Proteomes" id="UP001556367"/>
    </source>
</evidence>
<protein>
    <submittedName>
        <fullName evidence="1">Uncharacterized protein</fullName>
    </submittedName>
</protein>
<dbReference type="Proteomes" id="UP001556367">
    <property type="component" value="Unassembled WGS sequence"/>
</dbReference>
<dbReference type="EMBL" id="JASNQZ010000012">
    <property type="protein sequence ID" value="KAL0949990.1"/>
    <property type="molecule type" value="Genomic_DNA"/>
</dbReference>
<comment type="caution">
    <text evidence="1">The sequence shown here is derived from an EMBL/GenBank/DDBJ whole genome shotgun (WGS) entry which is preliminary data.</text>
</comment>
<reference evidence="2" key="1">
    <citation type="submission" date="2024-06" db="EMBL/GenBank/DDBJ databases">
        <title>Multi-omics analyses provide insights into the biosynthesis of the anticancer antibiotic pleurotin in Hohenbuehelia grisea.</title>
        <authorList>
            <person name="Weaver J.A."/>
            <person name="Alberti F."/>
        </authorList>
    </citation>
    <scope>NUCLEOTIDE SEQUENCE [LARGE SCALE GENOMIC DNA]</scope>
    <source>
        <strain evidence="2">T-177</strain>
    </source>
</reference>
<organism evidence="1 2">
    <name type="scientific">Hohenbuehelia grisea</name>
    <dbReference type="NCBI Taxonomy" id="104357"/>
    <lineage>
        <taxon>Eukaryota</taxon>
        <taxon>Fungi</taxon>
        <taxon>Dikarya</taxon>
        <taxon>Basidiomycota</taxon>
        <taxon>Agaricomycotina</taxon>
        <taxon>Agaricomycetes</taxon>
        <taxon>Agaricomycetidae</taxon>
        <taxon>Agaricales</taxon>
        <taxon>Pleurotineae</taxon>
        <taxon>Pleurotaceae</taxon>
        <taxon>Hohenbuehelia</taxon>
    </lineage>
</organism>
<proteinExistence type="predicted"/>